<dbReference type="InterPro" id="IPR019826">
    <property type="entry name" value="Carboxylesterase_B_AS"/>
</dbReference>
<dbReference type="InterPro" id="IPR002018">
    <property type="entry name" value="CarbesteraseB"/>
</dbReference>
<evidence type="ECO:0000256" key="3">
    <source>
        <dbReference type="RuleBase" id="RU361235"/>
    </source>
</evidence>
<gene>
    <name evidence="6" type="ORF">HRJ53_15820</name>
</gene>
<reference evidence="6" key="1">
    <citation type="submission" date="2020-06" db="EMBL/GenBank/DDBJ databases">
        <title>Legume-microbial interactions unlock mineral nutrients during tropical forest succession.</title>
        <authorList>
            <person name="Epihov D.Z."/>
        </authorList>
    </citation>
    <scope>NUCLEOTIDE SEQUENCE [LARGE SCALE GENOMIC DNA]</scope>
    <source>
        <strain evidence="6">Pan2503</strain>
    </source>
</reference>
<keyword evidence="7" id="KW-1185">Reference proteome</keyword>
<comment type="caution">
    <text evidence="6">The sequence shown here is derived from an EMBL/GenBank/DDBJ whole genome shotgun (WGS) entry which is preliminary data.</text>
</comment>
<dbReference type="AlphaFoldDB" id="A0A7V8NS18"/>
<dbReference type="EMBL" id="JACDQQ010001518">
    <property type="protein sequence ID" value="MBA0086448.1"/>
    <property type="molecule type" value="Genomic_DNA"/>
</dbReference>
<feature type="region of interest" description="Disordered" evidence="4">
    <location>
        <begin position="70"/>
        <end position="95"/>
    </location>
</feature>
<dbReference type="EC" id="3.1.1.-" evidence="3"/>
<evidence type="ECO:0000313" key="7">
    <source>
        <dbReference type="Proteomes" id="UP000567293"/>
    </source>
</evidence>
<comment type="similarity">
    <text evidence="1 3">Belongs to the type-B carboxylesterase/lipase family.</text>
</comment>
<evidence type="ECO:0000313" key="6">
    <source>
        <dbReference type="EMBL" id="MBA0086448.1"/>
    </source>
</evidence>
<keyword evidence="2 3" id="KW-0378">Hydrolase</keyword>
<organism evidence="6 7">
    <name type="scientific">Candidatus Acidiferrum panamense</name>
    <dbReference type="NCBI Taxonomy" id="2741543"/>
    <lineage>
        <taxon>Bacteria</taxon>
        <taxon>Pseudomonadati</taxon>
        <taxon>Acidobacteriota</taxon>
        <taxon>Terriglobia</taxon>
        <taxon>Candidatus Acidiferrales</taxon>
        <taxon>Candidatus Acidiferrum</taxon>
    </lineage>
</organism>
<evidence type="ECO:0000256" key="1">
    <source>
        <dbReference type="ARBA" id="ARBA00005964"/>
    </source>
</evidence>
<name>A0A7V8NS18_9BACT</name>
<dbReference type="Pfam" id="PF00135">
    <property type="entry name" value="COesterase"/>
    <property type="match status" value="1"/>
</dbReference>
<feature type="compositionally biased region" description="Polar residues" evidence="4">
    <location>
        <begin position="84"/>
        <end position="93"/>
    </location>
</feature>
<evidence type="ECO:0000256" key="2">
    <source>
        <dbReference type="ARBA" id="ARBA00022801"/>
    </source>
</evidence>
<evidence type="ECO:0000256" key="4">
    <source>
        <dbReference type="SAM" id="MobiDB-lite"/>
    </source>
</evidence>
<dbReference type="Proteomes" id="UP000567293">
    <property type="component" value="Unassembled WGS sequence"/>
</dbReference>
<accession>A0A7V8NS18</accession>
<dbReference type="PROSITE" id="PS00122">
    <property type="entry name" value="CARBOXYLESTERASE_B_1"/>
    <property type="match status" value="1"/>
</dbReference>
<sequence length="514" mass="55577">MSQARAAAKVDGASSVADTSTGKIRGAIEGKVHAFRGIPYGASTEGAGRFLPPVRPQPWTGVRDALELGPASPQIPSNLVPESMAQQPKTDGNGSEDCLHLNVWTPSLSGKRPVMVWYHGGGYSAGSANWNMYNGANLAAKRDVVVVTVNHRLNVFGYLYLAELGGEKYAHASNVGMLDLVASLEWVRDNIASFGGDAGNVTIFGQSGGGGKVSTLMAMPAAKGLFHRAIAMSGSALKGVPRDRATRGAEAFMAKLGLKPNQVDELQKMPPAELLAAIRGVQGLLASPVVDGRTLPTDPFDPVAPALSADVPLLIGSTETEVTWNNNVKFDPLDDAALHSRIRENLHLDDAAADRLIGVYKKGRPHASNLDLFFIMSTDTSNFRSGTDTEADRKAALGKAPVYKYYFQWYSPVREGKLRSYHTLDIPFVFENVDIAQSMVGTGAERYPLADKMSGAWAAFARSGNPNHKGIPQWEPFTERQRATMIWNNQCRAVNDPYRDERLARNEWKAAEAI</sequence>
<dbReference type="GO" id="GO:0016787">
    <property type="term" value="F:hydrolase activity"/>
    <property type="evidence" value="ECO:0007669"/>
    <property type="project" value="UniProtKB-KW"/>
</dbReference>
<dbReference type="SUPFAM" id="SSF53474">
    <property type="entry name" value="alpha/beta-Hydrolases"/>
    <property type="match status" value="1"/>
</dbReference>
<feature type="domain" description="Carboxylesterase type B" evidence="5">
    <location>
        <begin position="14"/>
        <end position="502"/>
    </location>
</feature>
<dbReference type="Gene3D" id="3.40.50.1820">
    <property type="entry name" value="alpha/beta hydrolase"/>
    <property type="match status" value="1"/>
</dbReference>
<dbReference type="InterPro" id="IPR029058">
    <property type="entry name" value="AB_hydrolase_fold"/>
</dbReference>
<dbReference type="PANTHER" id="PTHR11559">
    <property type="entry name" value="CARBOXYLESTERASE"/>
    <property type="match status" value="1"/>
</dbReference>
<evidence type="ECO:0000259" key="5">
    <source>
        <dbReference type="Pfam" id="PF00135"/>
    </source>
</evidence>
<proteinExistence type="inferred from homology"/>
<protein>
    <recommendedName>
        <fullName evidence="3">Carboxylic ester hydrolase</fullName>
        <ecNumber evidence="3">3.1.1.-</ecNumber>
    </recommendedName>
</protein>
<dbReference type="InterPro" id="IPR050309">
    <property type="entry name" value="Type-B_Carboxylest/Lipase"/>
</dbReference>